<comment type="caution">
    <text evidence="2">The sequence shown here is derived from an EMBL/GenBank/DDBJ whole genome shotgun (WGS) entry which is preliminary data.</text>
</comment>
<dbReference type="EMBL" id="QRAJ01000004">
    <property type="protein sequence ID" value="ROT86954.1"/>
    <property type="molecule type" value="Genomic_DNA"/>
</dbReference>
<organism evidence="2 3">
    <name type="scientific">Bifidobacterium mongoliense</name>
    <dbReference type="NCBI Taxonomy" id="518643"/>
    <lineage>
        <taxon>Bacteria</taxon>
        <taxon>Bacillati</taxon>
        <taxon>Actinomycetota</taxon>
        <taxon>Actinomycetes</taxon>
        <taxon>Bifidobacteriales</taxon>
        <taxon>Bifidobacteriaceae</taxon>
        <taxon>Bifidobacterium</taxon>
    </lineage>
</organism>
<dbReference type="Proteomes" id="UP000285266">
    <property type="component" value="Unassembled WGS sequence"/>
</dbReference>
<feature type="region of interest" description="Disordered" evidence="1">
    <location>
        <begin position="1"/>
        <end position="23"/>
    </location>
</feature>
<dbReference type="RefSeq" id="WP_123644874.1">
    <property type="nucleotide sequence ID" value="NZ_QRAJ01000004.1"/>
</dbReference>
<evidence type="ECO:0000313" key="3">
    <source>
        <dbReference type="Proteomes" id="UP000285266"/>
    </source>
</evidence>
<dbReference type="AlphaFoldDB" id="A0A423UE14"/>
<proteinExistence type="predicted"/>
<name>A0A423UE14_9BIFI</name>
<protein>
    <submittedName>
        <fullName evidence="2">Uncharacterized protein</fullName>
    </submittedName>
</protein>
<sequence length="82" mass="8710">MSSDIEKEPVRDHGSTGVGAKSTSRGNCIVLKVTVSRPTGPVAVETRAYRLTISEAEHAASQLAAALHAAAEHREQNKEVTE</sequence>
<evidence type="ECO:0000313" key="2">
    <source>
        <dbReference type="EMBL" id="ROT86954.1"/>
    </source>
</evidence>
<gene>
    <name evidence="2" type="ORF">BMONG18_0953</name>
</gene>
<accession>A0A423UE14</accession>
<reference evidence="2 3" key="1">
    <citation type="submission" date="2018-07" db="EMBL/GenBank/DDBJ databases">
        <title>The role of parmesan cheese in vectoring bovine microbiota.</title>
        <authorList>
            <person name="Lugli G.A."/>
            <person name="Milani C."/>
        </authorList>
    </citation>
    <scope>NUCLEOTIDE SEQUENCE [LARGE SCALE GENOMIC DNA]</scope>
    <source>
        <strain evidence="2 3">BMONG18</strain>
    </source>
</reference>
<feature type="compositionally biased region" description="Basic and acidic residues" evidence="1">
    <location>
        <begin position="1"/>
        <end position="14"/>
    </location>
</feature>
<evidence type="ECO:0000256" key="1">
    <source>
        <dbReference type="SAM" id="MobiDB-lite"/>
    </source>
</evidence>